<evidence type="ECO:0000259" key="7">
    <source>
        <dbReference type="Pfam" id="PF06271"/>
    </source>
</evidence>
<feature type="transmembrane region" description="Helical" evidence="6">
    <location>
        <begin position="54"/>
        <end position="73"/>
    </location>
</feature>
<evidence type="ECO:0000256" key="6">
    <source>
        <dbReference type="SAM" id="Phobius"/>
    </source>
</evidence>
<proteinExistence type="predicted"/>
<dbReference type="InterPro" id="IPR051791">
    <property type="entry name" value="Pra-immunoreactive"/>
</dbReference>
<reference evidence="8 9" key="1">
    <citation type="submission" date="2017-07" db="EMBL/GenBank/DDBJ databases">
        <title>Tetzosporium hominis gen.nov. sp.nov.</title>
        <authorList>
            <person name="Tetz G."/>
            <person name="Tetz V."/>
        </authorList>
    </citation>
    <scope>NUCLEOTIDE SEQUENCE [LARGE SCALE GENOMIC DNA]</scope>
    <source>
        <strain evidence="8 9">VT-49</strain>
    </source>
</reference>
<dbReference type="GO" id="GO:0005886">
    <property type="term" value="C:plasma membrane"/>
    <property type="evidence" value="ECO:0007669"/>
    <property type="project" value="UniProtKB-SubCell"/>
</dbReference>
<comment type="caution">
    <text evidence="8">The sequence shown here is derived from an EMBL/GenBank/DDBJ whole genome shotgun (WGS) entry which is preliminary data.</text>
</comment>
<dbReference type="Proteomes" id="UP000217065">
    <property type="component" value="Unassembled WGS sequence"/>
</dbReference>
<evidence type="ECO:0000256" key="1">
    <source>
        <dbReference type="ARBA" id="ARBA00004651"/>
    </source>
</evidence>
<comment type="subcellular location">
    <subcellularLocation>
        <location evidence="1">Cell membrane</location>
        <topology evidence="1">Multi-pass membrane protein</topology>
    </subcellularLocation>
</comment>
<evidence type="ECO:0000256" key="2">
    <source>
        <dbReference type="ARBA" id="ARBA00022475"/>
    </source>
</evidence>
<evidence type="ECO:0000256" key="3">
    <source>
        <dbReference type="ARBA" id="ARBA00022692"/>
    </source>
</evidence>
<keyword evidence="2" id="KW-1003">Cell membrane</keyword>
<dbReference type="OrthoDB" id="9793824at2"/>
<accession>A0A264W0W9</accession>
<feature type="transmembrane region" description="Helical" evidence="6">
    <location>
        <begin position="12"/>
        <end position="34"/>
    </location>
</feature>
<evidence type="ECO:0000256" key="5">
    <source>
        <dbReference type="ARBA" id="ARBA00023136"/>
    </source>
</evidence>
<dbReference type="Pfam" id="PF06271">
    <property type="entry name" value="RDD"/>
    <property type="match status" value="1"/>
</dbReference>
<keyword evidence="5 6" id="KW-0472">Membrane</keyword>
<dbReference type="RefSeq" id="WP_094944071.1">
    <property type="nucleotide sequence ID" value="NZ_NOKQ01000276.1"/>
</dbReference>
<feature type="domain" description="RDD" evidence="7">
    <location>
        <begin position="10"/>
        <end position="135"/>
    </location>
</feature>
<gene>
    <name evidence="8" type="ORF">CF394_12620</name>
</gene>
<evidence type="ECO:0000313" key="8">
    <source>
        <dbReference type="EMBL" id="OZS77211.1"/>
    </source>
</evidence>
<dbReference type="PANTHER" id="PTHR36115:SF9">
    <property type="entry name" value="LMO1584 PROTEIN"/>
    <property type="match status" value="1"/>
</dbReference>
<name>A0A264W0W9_9BACL</name>
<dbReference type="EMBL" id="NOKQ01000276">
    <property type="protein sequence ID" value="OZS77211.1"/>
    <property type="molecule type" value="Genomic_DNA"/>
</dbReference>
<dbReference type="InterPro" id="IPR010432">
    <property type="entry name" value="RDD"/>
</dbReference>
<evidence type="ECO:0000256" key="4">
    <source>
        <dbReference type="ARBA" id="ARBA00022989"/>
    </source>
</evidence>
<keyword evidence="9" id="KW-1185">Reference proteome</keyword>
<keyword evidence="4 6" id="KW-1133">Transmembrane helix</keyword>
<dbReference type="AlphaFoldDB" id="A0A264W0W9"/>
<protein>
    <recommendedName>
        <fullName evidence="7">RDD domain-containing protein</fullName>
    </recommendedName>
</protein>
<organism evidence="8 9">
    <name type="scientific">Tetzosporium hominis</name>
    <dbReference type="NCBI Taxonomy" id="2020506"/>
    <lineage>
        <taxon>Bacteria</taxon>
        <taxon>Bacillati</taxon>
        <taxon>Bacillota</taxon>
        <taxon>Bacilli</taxon>
        <taxon>Bacillales</taxon>
        <taxon>Caryophanaceae</taxon>
        <taxon>Tetzosporium</taxon>
    </lineage>
</organism>
<evidence type="ECO:0000313" key="9">
    <source>
        <dbReference type="Proteomes" id="UP000217065"/>
    </source>
</evidence>
<sequence>MNTHYEHKFAGFWIRFWAYLLDLLIIASFGWLVIKPLFRLFNLDLQSTTWYAPITILSVIVFYGYFTLMTYFLQQTLGKMILGIRVVTLSQQKPSFGTVFFRETVGRILSVIPFNLPYLIVGFTPKKQAVHDFIADTVVIHEQDFYQVQTPNQLHQPNVVQ</sequence>
<dbReference type="PANTHER" id="PTHR36115">
    <property type="entry name" value="PROLINE-RICH ANTIGEN HOMOLOG-RELATED"/>
    <property type="match status" value="1"/>
</dbReference>
<keyword evidence="3 6" id="KW-0812">Transmembrane</keyword>